<dbReference type="InterPro" id="IPR013985">
    <property type="entry name" value="Ald_Fedxn_OxRdtase_dom3"/>
</dbReference>
<feature type="domain" description="Aldehyde ferredoxin oxidoreductase N-terminal" evidence="9">
    <location>
        <begin position="6"/>
        <end position="208"/>
    </location>
</feature>
<comment type="cofactor">
    <cofactor evidence="8">
        <name>tungstopterin</name>
        <dbReference type="ChEBI" id="CHEBI:30402"/>
    </cofactor>
</comment>
<dbReference type="Gene3D" id="1.10.599.10">
    <property type="entry name" value="Aldehyde Ferredoxin Oxidoreductase Protein, subunit A, domain 3"/>
    <property type="match status" value="1"/>
</dbReference>
<sequence length="600" mass="65092">MKLGGYRDRIAWVNLTDGNIDYRPIGEENARKYVGGRGLGVKYVLDNGAQVDPLSPDNLLCVMTGPLTGTRINMSGRLAVVTKSPLTGTVTDSHMGGWTAARLKWANLDGLIFKGKSNKPVYLYVEDGNVELRDASDLWGKSTRATIKVLQDRYGAEDLAVMAIGVAGEKLVKFAAILNENDRSAGRGGTGAVMGAKNLKAIVVKAKSNMPKPADEEKYKTAVRNALKTLMDSPVTAPNKGGLSLYGTNVLMNVTNTVGALPGKNSQVSHWEGADEISGETIRDTILVEEPTCHACPVACKKLVEVPDGKYKTRVESYEYETAWALGANCGHNNKEAIAYMLDQCNEYGMDTIEMGNTLSVAMEAYEKGLSKDRIDWGDVDVMIDWIEKTAKREGVGNILAEGGARAAAAFGDKDLAMAVKGQSIPAYDPRGIQGMGLAYATSNRGACHLRGYTVASEIMGIPEPTDRLKPEGKGALLKIFQDMHAFSDSLDICKFSSFAEGLPEYAEQYSSVVGIELTPEDVLTIGERIYNLERYFNNLAGFDGEADTLPKRFLTEGGTGGSAGEVVKLDEMLKEYYQVRNWENGKVPEAKLRELQIIS</sequence>
<keyword evidence="5" id="KW-0560">Oxidoreductase</keyword>
<dbReference type="Pfam" id="PF01314">
    <property type="entry name" value="AFOR_C"/>
    <property type="match status" value="1"/>
</dbReference>
<evidence type="ECO:0000256" key="7">
    <source>
        <dbReference type="ARBA" id="ARBA00023014"/>
    </source>
</evidence>
<dbReference type="InterPro" id="IPR051919">
    <property type="entry name" value="W-dependent_AOR"/>
</dbReference>
<proteinExistence type="inferred from homology"/>
<dbReference type="InterPro" id="IPR001203">
    <property type="entry name" value="OxRdtase_Ald_Fedxn_C"/>
</dbReference>
<dbReference type="Gene3D" id="1.10.569.10">
    <property type="entry name" value="Aldehyde Ferredoxin Oxidoreductase Protein, subunit A, domain 2"/>
    <property type="match status" value="1"/>
</dbReference>
<reference evidence="10 11" key="1">
    <citation type="submission" date="2020-08" db="EMBL/GenBank/DDBJ databases">
        <title>Complete Genome Sequence of Effusibacillus dendaii Strain skT53, Isolated from Farmland soil.</title>
        <authorList>
            <person name="Konishi T."/>
            <person name="Kawasaki H."/>
        </authorList>
    </citation>
    <scope>NUCLEOTIDE SEQUENCE [LARGE SCALE GENOMIC DNA]</scope>
    <source>
        <strain evidence="11">skT53</strain>
    </source>
</reference>
<evidence type="ECO:0000256" key="2">
    <source>
        <dbReference type="ARBA" id="ARBA00011032"/>
    </source>
</evidence>
<accession>A0A7I8DAV1</accession>
<keyword evidence="4" id="KW-0479">Metal-binding</keyword>
<dbReference type="GO" id="GO:0016625">
    <property type="term" value="F:oxidoreductase activity, acting on the aldehyde or oxo group of donors, iron-sulfur protein as acceptor"/>
    <property type="evidence" value="ECO:0007669"/>
    <property type="project" value="InterPro"/>
</dbReference>
<dbReference type="GO" id="GO:0051539">
    <property type="term" value="F:4 iron, 4 sulfur cluster binding"/>
    <property type="evidence" value="ECO:0007669"/>
    <property type="project" value="UniProtKB-KW"/>
</dbReference>
<evidence type="ECO:0000256" key="4">
    <source>
        <dbReference type="ARBA" id="ARBA00022723"/>
    </source>
</evidence>
<dbReference type="SUPFAM" id="SSF48310">
    <property type="entry name" value="Aldehyde ferredoxin oxidoreductase, C-terminal domains"/>
    <property type="match status" value="1"/>
</dbReference>
<dbReference type="GO" id="GO:0046872">
    <property type="term" value="F:metal ion binding"/>
    <property type="evidence" value="ECO:0007669"/>
    <property type="project" value="UniProtKB-KW"/>
</dbReference>
<keyword evidence="6" id="KW-0408">Iron</keyword>
<name>A0A7I8DAV1_9BACL</name>
<dbReference type="Proteomes" id="UP000593802">
    <property type="component" value="Chromosome"/>
</dbReference>
<evidence type="ECO:0000259" key="9">
    <source>
        <dbReference type="SMART" id="SM00790"/>
    </source>
</evidence>
<evidence type="ECO:0000313" key="11">
    <source>
        <dbReference type="Proteomes" id="UP000593802"/>
    </source>
</evidence>
<dbReference type="SMART" id="SM00790">
    <property type="entry name" value="AFOR_N"/>
    <property type="match status" value="1"/>
</dbReference>
<evidence type="ECO:0000256" key="6">
    <source>
        <dbReference type="ARBA" id="ARBA00023004"/>
    </source>
</evidence>
<dbReference type="PANTHER" id="PTHR30038:SF0">
    <property type="entry name" value="TUNGSTEN-CONTAINING ALDEHYDE FERREDOXIN OXIDOREDUCTASE"/>
    <property type="match status" value="1"/>
</dbReference>
<evidence type="ECO:0000256" key="5">
    <source>
        <dbReference type="ARBA" id="ARBA00023002"/>
    </source>
</evidence>
<evidence type="ECO:0000256" key="3">
    <source>
        <dbReference type="ARBA" id="ARBA00022485"/>
    </source>
</evidence>
<comment type="cofactor">
    <cofactor evidence="1">
        <name>[4Fe-4S] cluster</name>
        <dbReference type="ChEBI" id="CHEBI:49883"/>
    </cofactor>
</comment>
<dbReference type="RefSeq" id="WP_200756988.1">
    <property type="nucleotide sequence ID" value="NZ_AP023366.1"/>
</dbReference>
<keyword evidence="7" id="KW-0411">Iron-sulfur</keyword>
<dbReference type="PANTHER" id="PTHR30038">
    <property type="entry name" value="ALDEHYDE FERREDOXIN OXIDOREDUCTASE"/>
    <property type="match status" value="1"/>
</dbReference>
<dbReference type="SUPFAM" id="SSF56228">
    <property type="entry name" value="Aldehyde ferredoxin oxidoreductase, N-terminal domain"/>
    <property type="match status" value="1"/>
</dbReference>
<dbReference type="InterPro" id="IPR036503">
    <property type="entry name" value="Ald_Fedxn_OxRdtase_N_sf"/>
</dbReference>
<keyword evidence="11" id="KW-1185">Reference proteome</keyword>
<evidence type="ECO:0000313" key="10">
    <source>
        <dbReference type="EMBL" id="BCJ87224.1"/>
    </source>
</evidence>
<dbReference type="KEGG" id="eff:skT53_22090"/>
<dbReference type="EMBL" id="AP023366">
    <property type="protein sequence ID" value="BCJ87224.1"/>
    <property type="molecule type" value="Genomic_DNA"/>
</dbReference>
<dbReference type="InterPro" id="IPR013984">
    <property type="entry name" value="Ald_Fedxn_OxRdtase_dom2"/>
</dbReference>
<organism evidence="10 11">
    <name type="scientific">Effusibacillus dendaii</name>
    <dbReference type="NCBI Taxonomy" id="2743772"/>
    <lineage>
        <taxon>Bacteria</taxon>
        <taxon>Bacillati</taxon>
        <taxon>Bacillota</taxon>
        <taxon>Bacilli</taxon>
        <taxon>Bacillales</taxon>
        <taxon>Alicyclobacillaceae</taxon>
        <taxon>Effusibacillus</taxon>
    </lineage>
</organism>
<evidence type="ECO:0000256" key="8">
    <source>
        <dbReference type="ARBA" id="ARBA00049934"/>
    </source>
</evidence>
<comment type="similarity">
    <text evidence="2">Belongs to the AOR/FOR family.</text>
</comment>
<protein>
    <submittedName>
        <fullName evidence="10">Aldehyde ferredoxin oxidoreductase</fullName>
    </submittedName>
</protein>
<gene>
    <name evidence="10" type="ORF">skT53_22090</name>
</gene>
<keyword evidence="3" id="KW-0004">4Fe-4S</keyword>
<dbReference type="Pfam" id="PF02730">
    <property type="entry name" value="AFOR_N"/>
    <property type="match status" value="1"/>
</dbReference>
<dbReference type="AlphaFoldDB" id="A0A7I8DAV1"/>
<dbReference type="GO" id="GO:0009055">
    <property type="term" value="F:electron transfer activity"/>
    <property type="evidence" value="ECO:0007669"/>
    <property type="project" value="InterPro"/>
</dbReference>
<evidence type="ECO:0000256" key="1">
    <source>
        <dbReference type="ARBA" id="ARBA00001966"/>
    </source>
</evidence>
<dbReference type="Gene3D" id="3.60.9.10">
    <property type="entry name" value="Aldehyde ferredoxin oxidoreductase, N-terminal domain"/>
    <property type="match status" value="1"/>
</dbReference>
<dbReference type="InterPro" id="IPR036021">
    <property type="entry name" value="Tungsten_al_ferr_oxy-like_C"/>
</dbReference>
<dbReference type="InterPro" id="IPR013983">
    <property type="entry name" value="Ald_Fedxn_OxRdtase_N"/>
</dbReference>